<dbReference type="RefSeq" id="WP_131900599.1">
    <property type="nucleotide sequence ID" value="NZ_SMKU01000255.1"/>
</dbReference>
<accession>A0A4R5AP36</accession>
<protein>
    <submittedName>
        <fullName evidence="1">Uncharacterized protein</fullName>
    </submittedName>
</protein>
<reference evidence="1 2" key="1">
    <citation type="submission" date="2019-03" db="EMBL/GenBank/DDBJ databases">
        <title>Draft genome sequences of novel Actinobacteria.</title>
        <authorList>
            <person name="Sahin N."/>
            <person name="Ay H."/>
            <person name="Saygin H."/>
        </authorList>
    </citation>
    <scope>NUCLEOTIDE SEQUENCE [LARGE SCALE GENOMIC DNA]</scope>
    <source>
        <strain evidence="1 2">H3C3</strain>
    </source>
</reference>
<keyword evidence="2" id="KW-1185">Reference proteome</keyword>
<evidence type="ECO:0000313" key="2">
    <source>
        <dbReference type="Proteomes" id="UP000294513"/>
    </source>
</evidence>
<sequence>MHGPFGLSLGDQVSRRVPELPISFTAHTAGYPWALPAAALPPAASACAFDATVSTILRVPLPALLLPADLAERPGLSRRPVGTGSGASKAR</sequence>
<dbReference type="Proteomes" id="UP000294513">
    <property type="component" value="Unassembled WGS sequence"/>
</dbReference>
<gene>
    <name evidence="1" type="ORF">E1298_33860</name>
</gene>
<dbReference type="AlphaFoldDB" id="A0A4R5AP36"/>
<evidence type="ECO:0000313" key="1">
    <source>
        <dbReference type="EMBL" id="TDD73530.1"/>
    </source>
</evidence>
<proteinExistence type="predicted"/>
<organism evidence="1 2">
    <name type="scientific">Actinomadura rubrisoli</name>
    <dbReference type="NCBI Taxonomy" id="2530368"/>
    <lineage>
        <taxon>Bacteria</taxon>
        <taxon>Bacillati</taxon>
        <taxon>Actinomycetota</taxon>
        <taxon>Actinomycetes</taxon>
        <taxon>Streptosporangiales</taxon>
        <taxon>Thermomonosporaceae</taxon>
        <taxon>Actinomadura</taxon>
    </lineage>
</organism>
<name>A0A4R5AP36_9ACTN</name>
<comment type="caution">
    <text evidence="1">The sequence shown here is derived from an EMBL/GenBank/DDBJ whole genome shotgun (WGS) entry which is preliminary data.</text>
</comment>
<dbReference type="EMBL" id="SMKU01000255">
    <property type="protein sequence ID" value="TDD73530.1"/>
    <property type="molecule type" value="Genomic_DNA"/>
</dbReference>